<sequence length="170" mass="18511">MGAGRGGDGVGGHGANERVATSSSGGGRVMNERNERWHLWPADGQKANWRMCGAPCAHRVRLFVPPPPPPPHWPPHSCIRRWGELRYVSRPPPRKFCACVCARVTVCSRDVTPAADGRTVMWRRPPARPTTKRDIGDDGRTGAAHSSLADPDTATPPPRSLARRSPNGFK</sequence>
<proteinExistence type="predicted"/>
<feature type="compositionally biased region" description="Gly residues" evidence="1">
    <location>
        <begin position="1"/>
        <end position="14"/>
    </location>
</feature>
<dbReference type="AlphaFoldDB" id="A0A2S2PB96"/>
<organism evidence="2">
    <name type="scientific">Schizaphis graminum</name>
    <name type="common">Green bug aphid</name>
    <dbReference type="NCBI Taxonomy" id="13262"/>
    <lineage>
        <taxon>Eukaryota</taxon>
        <taxon>Metazoa</taxon>
        <taxon>Ecdysozoa</taxon>
        <taxon>Arthropoda</taxon>
        <taxon>Hexapoda</taxon>
        <taxon>Insecta</taxon>
        <taxon>Pterygota</taxon>
        <taxon>Neoptera</taxon>
        <taxon>Paraneoptera</taxon>
        <taxon>Hemiptera</taxon>
        <taxon>Sternorrhyncha</taxon>
        <taxon>Aphidomorpha</taxon>
        <taxon>Aphidoidea</taxon>
        <taxon>Aphididae</taxon>
        <taxon>Aphidini</taxon>
        <taxon>Schizaphis</taxon>
    </lineage>
</organism>
<accession>A0A2S2PB96</accession>
<name>A0A2S2PB96_SCHGA</name>
<gene>
    <name evidence="2" type="ORF">g.158594</name>
</gene>
<reference evidence="2" key="1">
    <citation type="submission" date="2018-04" db="EMBL/GenBank/DDBJ databases">
        <title>Transcriptome of Schizaphis graminum biotype I.</title>
        <authorList>
            <person name="Scully E.D."/>
            <person name="Geib S.M."/>
            <person name="Palmer N.A."/>
            <person name="Koch K."/>
            <person name="Bradshaw J."/>
            <person name="Heng-Moss T."/>
            <person name="Sarath G."/>
        </authorList>
    </citation>
    <scope>NUCLEOTIDE SEQUENCE</scope>
</reference>
<feature type="region of interest" description="Disordered" evidence="1">
    <location>
        <begin position="121"/>
        <end position="170"/>
    </location>
</feature>
<feature type="compositionally biased region" description="Basic and acidic residues" evidence="1">
    <location>
        <begin position="131"/>
        <end position="140"/>
    </location>
</feature>
<dbReference type="EMBL" id="GGMR01014114">
    <property type="protein sequence ID" value="MBY26733.1"/>
    <property type="molecule type" value="Transcribed_RNA"/>
</dbReference>
<evidence type="ECO:0000313" key="2">
    <source>
        <dbReference type="EMBL" id="MBY26733.1"/>
    </source>
</evidence>
<protein>
    <submittedName>
        <fullName evidence="2">Uncharacterized protein</fullName>
    </submittedName>
</protein>
<evidence type="ECO:0000256" key="1">
    <source>
        <dbReference type="SAM" id="MobiDB-lite"/>
    </source>
</evidence>
<feature type="region of interest" description="Disordered" evidence="1">
    <location>
        <begin position="1"/>
        <end position="30"/>
    </location>
</feature>